<dbReference type="CDD" id="cd00075">
    <property type="entry name" value="HATPase"/>
    <property type="match status" value="1"/>
</dbReference>
<dbReference type="Proteomes" id="UP000664277">
    <property type="component" value="Unassembled WGS sequence"/>
</dbReference>
<evidence type="ECO:0000256" key="6">
    <source>
        <dbReference type="ARBA" id="ARBA00022692"/>
    </source>
</evidence>
<dbReference type="InterPro" id="IPR003660">
    <property type="entry name" value="HAMP_dom"/>
</dbReference>
<dbReference type="InterPro" id="IPR005467">
    <property type="entry name" value="His_kinase_dom"/>
</dbReference>
<dbReference type="SMART" id="SM00387">
    <property type="entry name" value="HATPase_c"/>
    <property type="match status" value="1"/>
</dbReference>
<name>A0A8J7TPF1_9BACT</name>
<dbReference type="PROSITE" id="PS50885">
    <property type="entry name" value="HAMP"/>
    <property type="match status" value="1"/>
</dbReference>
<evidence type="ECO:0000256" key="3">
    <source>
        <dbReference type="ARBA" id="ARBA00012438"/>
    </source>
</evidence>
<dbReference type="InterPro" id="IPR036890">
    <property type="entry name" value="HATPase_C_sf"/>
</dbReference>
<dbReference type="InterPro" id="IPR050428">
    <property type="entry name" value="TCS_sensor_his_kinase"/>
</dbReference>
<dbReference type="PROSITE" id="PS50109">
    <property type="entry name" value="HIS_KIN"/>
    <property type="match status" value="1"/>
</dbReference>
<dbReference type="GO" id="GO:0000155">
    <property type="term" value="F:phosphorelay sensor kinase activity"/>
    <property type="evidence" value="ECO:0007669"/>
    <property type="project" value="InterPro"/>
</dbReference>
<keyword evidence="7 14" id="KW-0418">Kinase</keyword>
<dbReference type="SUPFAM" id="SSF47384">
    <property type="entry name" value="Homodimeric domain of signal transducing histidine kinase"/>
    <property type="match status" value="1"/>
</dbReference>
<dbReference type="InterPro" id="IPR013727">
    <property type="entry name" value="2CSK_N"/>
</dbReference>
<sequence length="437" mass="47498">MITSAMAYNMAAGFANDAYDGQLANTAAAVAARLRFDGVKVWLDLPPAAQAVLRHNTDDKLYYQVVSLDGTRIAGDAILPKPVRNLHSDTPVFKYAELDSKKIRIARIRVIPPYAYDRPVLVQVAETLNARSALTNRILSAIVIPQIALILLGAAAVSAGVSKGLTPLRRLERALSKRSKLDLKPVETSNVPEEVYPLVIAINDLLDRLKKDIESQERFVANAAHQFRTPIAGLKTYVGLAERIIKDEKVSPIMSQLNSGCDRLTNLVNKMLSLAKVEPNFVTTNKTLLDLNEIASRATSDLVAEALEKDIDLSFKNSSDQALINGNETGLMDMVVNLVENAVHYTQKGGKVSVSVTANEAVTLLVEDNGPGIPIEERERVFERFYRILGNEASGSGLGLSIVKEIALAHNATISLEEGSAGGTLVRVTFERMKKGS</sequence>
<comment type="subcellular location">
    <subcellularLocation>
        <location evidence="2">Membrane</location>
    </subcellularLocation>
</comment>
<dbReference type="PANTHER" id="PTHR45436:SF1">
    <property type="entry name" value="SENSOR PROTEIN QSEC"/>
    <property type="match status" value="1"/>
</dbReference>
<dbReference type="GO" id="GO:0005886">
    <property type="term" value="C:plasma membrane"/>
    <property type="evidence" value="ECO:0007669"/>
    <property type="project" value="TreeGrafter"/>
</dbReference>
<protein>
    <recommendedName>
        <fullName evidence="3">histidine kinase</fullName>
        <ecNumber evidence="3">2.7.13.3</ecNumber>
    </recommendedName>
</protein>
<dbReference type="Gene3D" id="1.10.287.130">
    <property type="match status" value="1"/>
</dbReference>
<evidence type="ECO:0000259" key="13">
    <source>
        <dbReference type="PROSITE" id="PS50885"/>
    </source>
</evidence>
<keyword evidence="10 11" id="KW-0472">Membrane</keyword>
<evidence type="ECO:0000256" key="10">
    <source>
        <dbReference type="ARBA" id="ARBA00023136"/>
    </source>
</evidence>
<dbReference type="Pfam" id="PF02518">
    <property type="entry name" value="HATPase_c"/>
    <property type="match status" value="1"/>
</dbReference>
<accession>A0A8J7TPF1</accession>
<evidence type="ECO:0000256" key="4">
    <source>
        <dbReference type="ARBA" id="ARBA00022553"/>
    </source>
</evidence>
<organism evidence="14 15">
    <name type="scientific">Candidatus Obscuribacter phosphatis</name>
    <dbReference type="NCBI Taxonomy" id="1906157"/>
    <lineage>
        <taxon>Bacteria</taxon>
        <taxon>Bacillati</taxon>
        <taxon>Candidatus Melainabacteria</taxon>
        <taxon>Candidatus Obscuribacterales</taxon>
        <taxon>Candidatus Obscuribacteraceae</taxon>
        <taxon>Candidatus Obscuribacter</taxon>
    </lineage>
</organism>
<dbReference type="PANTHER" id="PTHR45436">
    <property type="entry name" value="SENSOR HISTIDINE KINASE YKOH"/>
    <property type="match status" value="1"/>
</dbReference>
<evidence type="ECO:0000256" key="7">
    <source>
        <dbReference type="ARBA" id="ARBA00022777"/>
    </source>
</evidence>
<dbReference type="AlphaFoldDB" id="A0A8J7TPF1"/>
<evidence type="ECO:0000256" key="9">
    <source>
        <dbReference type="ARBA" id="ARBA00023012"/>
    </source>
</evidence>
<dbReference type="EC" id="2.7.13.3" evidence="3"/>
<gene>
    <name evidence="14" type="ORF">J0M35_16540</name>
</gene>
<dbReference type="InterPro" id="IPR036097">
    <property type="entry name" value="HisK_dim/P_sf"/>
</dbReference>
<keyword evidence="9" id="KW-0902">Two-component regulatory system</keyword>
<keyword evidence="4" id="KW-0597">Phosphoprotein</keyword>
<evidence type="ECO:0000256" key="1">
    <source>
        <dbReference type="ARBA" id="ARBA00000085"/>
    </source>
</evidence>
<reference evidence="14" key="1">
    <citation type="submission" date="2021-02" db="EMBL/GenBank/DDBJ databases">
        <title>Genome-Resolved Metagenomics of a Microbial Community Performing Photosynthetic Biological Nutrient Removal.</title>
        <authorList>
            <person name="Mcdaniel E.A."/>
        </authorList>
    </citation>
    <scope>NUCLEOTIDE SEQUENCE</scope>
    <source>
        <strain evidence="14">UWPOB_OBS1</strain>
    </source>
</reference>
<dbReference type="EMBL" id="JAFLCK010000028">
    <property type="protein sequence ID" value="MBN8661978.1"/>
    <property type="molecule type" value="Genomic_DNA"/>
</dbReference>
<dbReference type="Pfam" id="PF00512">
    <property type="entry name" value="HisKA"/>
    <property type="match status" value="1"/>
</dbReference>
<evidence type="ECO:0000313" key="15">
    <source>
        <dbReference type="Proteomes" id="UP000664277"/>
    </source>
</evidence>
<feature type="transmembrane region" description="Helical" evidence="11">
    <location>
        <begin position="138"/>
        <end position="161"/>
    </location>
</feature>
<dbReference type="InterPro" id="IPR003661">
    <property type="entry name" value="HisK_dim/P_dom"/>
</dbReference>
<feature type="domain" description="HAMP" evidence="13">
    <location>
        <begin position="162"/>
        <end position="214"/>
    </location>
</feature>
<evidence type="ECO:0000313" key="14">
    <source>
        <dbReference type="EMBL" id="MBN8661978.1"/>
    </source>
</evidence>
<dbReference type="CDD" id="cd00082">
    <property type="entry name" value="HisKA"/>
    <property type="match status" value="1"/>
</dbReference>
<evidence type="ECO:0000256" key="5">
    <source>
        <dbReference type="ARBA" id="ARBA00022679"/>
    </source>
</evidence>
<dbReference type="Gene3D" id="3.30.565.10">
    <property type="entry name" value="Histidine kinase-like ATPase, C-terminal domain"/>
    <property type="match status" value="1"/>
</dbReference>
<dbReference type="Pfam" id="PF08521">
    <property type="entry name" value="2CSK_N"/>
    <property type="match status" value="1"/>
</dbReference>
<evidence type="ECO:0000256" key="8">
    <source>
        <dbReference type="ARBA" id="ARBA00022989"/>
    </source>
</evidence>
<evidence type="ECO:0000256" key="11">
    <source>
        <dbReference type="SAM" id="Phobius"/>
    </source>
</evidence>
<comment type="catalytic activity">
    <reaction evidence="1">
        <text>ATP + protein L-histidine = ADP + protein N-phospho-L-histidine.</text>
        <dbReference type="EC" id="2.7.13.3"/>
    </reaction>
</comment>
<dbReference type="InterPro" id="IPR003594">
    <property type="entry name" value="HATPase_dom"/>
</dbReference>
<comment type="caution">
    <text evidence="14">The sequence shown here is derived from an EMBL/GenBank/DDBJ whole genome shotgun (WGS) entry which is preliminary data.</text>
</comment>
<keyword evidence="5" id="KW-0808">Transferase</keyword>
<evidence type="ECO:0000256" key="2">
    <source>
        <dbReference type="ARBA" id="ARBA00004370"/>
    </source>
</evidence>
<evidence type="ECO:0000259" key="12">
    <source>
        <dbReference type="PROSITE" id="PS50109"/>
    </source>
</evidence>
<feature type="domain" description="Histidine kinase" evidence="12">
    <location>
        <begin position="222"/>
        <end position="434"/>
    </location>
</feature>
<keyword evidence="8 11" id="KW-1133">Transmembrane helix</keyword>
<dbReference type="SMART" id="SM00388">
    <property type="entry name" value="HisKA"/>
    <property type="match status" value="1"/>
</dbReference>
<proteinExistence type="predicted"/>
<keyword evidence="6 11" id="KW-0812">Transmembrane</keyword>
<dbReference type="InterPro" id="IPR004358">
    <property type="entry name" value="Sig_transdc_His_kin-like_C"/>
</dbReference>
<dbReference type="PRINTS" id="PR00344">
    <property type="entry name" value="BCTRLSENSOR"/>
</dbReference>
<dbReference type="SUPFAM" id="SSF55874">
    <property type="entry name" value="ATPase domain of HSP90 chaperone/DNA topoisomerase II/histidine kinase"/>
    <property type="match status" value="1"/>
</dbReference>